<dbReference type="PANTHER" id="PTHR45128:SF1">
    <property type="entry name" value="S-ADENOSYLMETHIONINE-DEPENDENT METHYLTRANSFERASE RV2258C"/>
    <property type="match status" value="1"/>
</dbReference>
<dbReference type="KEGG" id="uru:DSM104443_02404"/>
<dbReference type="InterPro" id="IPR053173">
    <property type="entry name" value="SAM-binding_MTase"/>
</dbReference>
<dbReference type="EMBL" id="CP053069">
    <property type="protein sequence ID" value="QJR11329.1"/>
    <property type="molecule type" value="Genomic_DNA"/>
</dbReference>
<accession>A0A6M4GVP3</accession>
<dbReference type="InterPro" id="IPR029063">
    <property type="entry name" value="SAM-dependent_MTases_sf"/>
</dbReference>
<dbReference type="CDD" id="cd02440">
    <property type="entry name" value="AdoMet_MTases"/>
    <property type="match status" value="1"/>
</dbReference>
<reference evidence="2 3" key="1">
    <citation type="submission" date="2020-04" db="EMBL/GenBank/DDBJ databases">
        <title>Usitatibacter rugosus gen. nov., sp. nov. and Usitatibacter palustris sp. nov., novel members of Usitatibacteraceae fam. nov. within the order Nitrosomonadales isolated from soil.</title>
        <authorList>
            <person name="Huber K.J."/>
            <person name="Neumann-Schaal M."/>
            <person name="Geppert A."/>
            <person name="Luckner M."/>
            <person name="Wanner G."/>
            <person name="Overmann J."/>
        </authorList>
    </citation>
    <scope>NUCLEOTIDE SEQUENCE [LARGE SCALE GENOMIC DNA]</scope>
    <source>
        <strain evidence="2 3">0125_3</strain>
    </source>
</reference>
<protein>
    <recommendedName>
        <fullName evidence="1">Methyltransferase domain-containing protein</fullName>
    </recommendedName>
</protein>
<sequence length="417" mass="46652">MSDAVRSQYEALPYPARDPAEEKQRLLRTWLDDLPMIAHYGFGGRSVFQEGFRALVAGGGTGDATVFLAEQLRGTDAEVVHLDFSKTSLELARRRVEARGLKNVRFVHESLLELPRLELGTFRYINCVGVLHHLPEPDAGLRALLGSLEEGGALGLMVYGTVGRTGVYQMQELMRLAIGEDLELRKRIMAAKELLGVLPASNWFKRGEDLYSDHRVSDAGLVDLLLHPQDRGYTVDELFAWLEDGHGLHLELTDVQNGRSAYLPHLRLGPKPPKLAERIREMPRRRQYAIGEMLTGKVQTHSFYATRKPAVARYGDPELVPFFFHEPLDGNQLAGFLASGRGSAVQLDHRYTGLSVTVSPGRHGPAIVKHIDGKRTWHEIFEVVRSSGVSASDEELFKDFTPVYEVLNAIDRLLLKN</sequence>
<proteinExistence type="predicted"/>
<gene>
    <name evidence="2" type="ORF">DSM104443_02404</name>
</gene>
<dbReference type="RefSeq" id="WP_171092589.1">
    <property type="nucleotide sequence ID" value="NZ_CP053069.1"/>
</dbReference>
<evidence type="ECO:0000313" key="2">
    <source>
        <dbReference type="EMBL" id="QJR11329.1"/>
    </source>
</evidence>
<keyword evidence="3" id="KW-1185">Reference proteome</keyword>
<dbReference type="InterPro" id="IPR041698">
    <property type="entry name" value="Methyltransf_25"/>
</dbReference>
<organism evidence="2 3">
    <name type="scientific">Usitatibacter rugosus</name>
    <dbReference type="NCBI Taxonomy" id="2732067"/>
    <lineage>
        <taxon>Bacteria</taxon>
        <taxon>Pseudomonadati</taxon>
        <taxon>Pseudomonadota</taxon>
        <taxon>Betaproteobacteria</taxon>
        <taxon>Nitrosomonadales</taxon>
        <taxon>Usitatibacteraceae</taxon>
        <taxon>Usitatibacter</taxon>
    </lineage>
</organism>
<dbReference type="Gene3D" id="3.40.50.150">
    <property type="entry name" value="Vaccinia Virus protein VP39"/>
    <property type="match status" value="1"/>
</dbReference>
<dbReference type="PANTHER" id="PTHR45128">
    <property type="entry name" value="METHYLTRANSFERASE TYPE 11"/>
    <property type="match status" value="1"/>
</dbReference>
<feature type="domain" description="Methyltransferase" evidence="1">
    <location>
        <begin position="55"/>
        <end position="152"/>
    </location>
</feature>
<dbReference type="Pfam" id="PF13649">
    <property type="entry name" value="Methyltransf_25"/>
    <property type="match status" value="1"/>
</dbReference>
<dbReference type="AlphaFoldDB" id="A0A6M4GVP3"/>
<evidence type="ECO:0000313" key="3">
    <source>
        <dbReference type="Proteomes" id="UP000501534"/>
    </source>
</evidence>
<dbReference type="SUPFAM" id="SSF53335">
    <property type="entry name" value="S-adenosyl-L-methionine-dependent methyltransferases"/>
    <property type="match status" value="1"/>
</dbReference>
<name>A0A6M4GVP3_9PROT</name>
<evidence type="ECO:0000259" key="1">
    <source>
        <dbReference type="Pfam" id="PF13649"/>
    </source>
</evidence>
<dbReference type="Proteomes" id="UP000501534">
    <property type="component" value="Chromosome"/>
</dbReference>